<proteinExistence type="predicted"/>
<protein>
    <submittedName>
        <fullName evidence="1">Uncharacterized protein</fullName>
    </submittedName>
</protein>
<keyword evidence="2" id="KW-1185">Reference proteome</keyword>
<evidence type="ECO:0000313" key="1">
    <source>
        <dbReference type="EMBL" id="MED6107619.1"/>
    </source>
</evidence>
<name>A0ABU6Q731_9FABA</name>
<sequence length="117" mass="12474">MTTTAGASTATPSTMAMVEPWLEAAAIRGCVLLSFFRLSLSDLTSASFLPFCHYRRQQRLDVAVVELDGGRGTKHNGSITLSFSVSISHSLMAPATALPLASAITSLPPLLCFDRMI</sequence>
<gene>
    <name evidence="1" type="ORF">PIB30_015579</name>
</gene>
<evidence type="ECO:0000313" key="2">
    <source>
        <dbReference type="Proteomes" id="UP001341840"/>
    </source>
</evidence>
<dbReference type="EMBL" id="JASCZI010000043">
    <property type="protein sequence ID" value="MED6107619.1"/>
    <property type="molecule type" value="Genomic_DNA"/>
</dbReference>
<comment type="caution">
    <text evidence="1">The sequence shown here is derived from an EMBL/GenBank/DDBJ whole genome shotgun (WGS) entry which is preliminary data.</text>
</comment>
<dbReference type="Proteomes" id="UP001341840">
    <property type="component" value="Unassembled WGS sequence"/>
</dbReference>
<organism evidence="1 2">
    <name type="scientific">Stylosanthes scabra</name>
    <dbReference type="NCBI Taxonomy" id="79078"/>
    <lineage>
        <taxon>Eukaryota</taxon>
        <taxon>Viridiplantae</taxon>
        <taxon>Streptophyta</taxon>
        <taxon>Embryophyta</taxon>
        <taxon>Tracheophyta</taxon>
        <taxon>Spermatophyta</taxon>
        <taxon>Magnoliopsida</taxon>
        <taxon>eudicotyledons</taxon>
        <taxon>Gunneridae</taxon>
        <taxon>Pentapetalae</taxon>
        <taxon>rosids</taxon>
        <taxon>fabids</taxon>
        <taxon>Fabales</taxon>
        <taxon>Fabaceae</taxon>
        <taxon>Papilionoideae</taxon>
        <taxon>50 kb inversion clade</taxon>
        <taxon>dalbergioids sensu lato</taxon>
        <taxon>Dalbergieae</taxon>
        <taxon>Pterocarpus clade</taxon>
        <taxon>Stylosanthes</taxon>
    </lineage>
</organism>
<accession>A0ABU6Q731</accession>
<reference evidence="1 2" key="1">
    <citation type="journal article" date="2023" name="Plants (Basel)">
        <title>Bridging the Gap: Combining Genomics and Transcriptomics Approaches to Understand Stylosanthes scabra, an Orphan Legume from the Brazilian Caatinga.</title>
        <authorList>
            <person name="Ferreira-Neto J.R.C."/>
            <person name="da Silva M.D."/>
            <person name="Binneck E."/>
            <person name="de Melo N.F."/>
            <person name="da Silva R.H."/>
            <person name="de Melo A.L.T.M."/>
            <person name="Pandolfi V."/>
            <person name="Bustamante F.O."/>
            <person name="Brasileiro-Vidal A.C."/>
            <person name="Benko-Iseppon A.M."/>
        </authorList>
    </citation>
    <scope>NUCLEOTIDE SEQUENCE [LARGE SCALE GENOMIC DNA]</scope>
    <source>
        <tissue evidence="1">Leaves</tissue>
    </source>
</reference>